<comment type="subcellular location">
    <subcellularLocation>
        <location evidence="1 8 9">Nucleus</location>
    </subcellularLocation>
</comment>
<comment type="function">
    <text evidence="10">Transcription factor.</text>
</comment>
<protein>
    <recommendedName>
        <fullName evidence="10">Homeobox-leucine zipper protein</fullName>
    </recommendedName>
    <alternativeName>
        <fullName evidence="10">HD-ZIP protein</fullName>
    </alternativeName>
    <alternativeName>
        <fullName evidence="10">Homeodomain transcription factor</fullName>
    </alternativeName>
</protein>
<dbReference type="Pfam" id="PF00046">
    <property type="entry name" value="Homeodomain"/>
    <property type="match status" value="1"/>
</dbReference>
<keyword evidence="5 10" id="KW-0804">Transcription</keyword>
<dbReference type="EMBL" id="JADFTS010000009">
    <property type="protein sequence ID" value="KAF9589399.1"/>
    <property type="molecule type" value="Genomic_DNA"/>
</dbReference>
<evidence type="ECO:0000313" key="12">
    <source>
        <dbReference type="EMBL" id="KAF9589399.1"/>
    </source>
</evidence>
<keyword evidence="4 8" id="KW-0371">Homeobox</keyword>
<dbReference type="PROSITE" id="PS50071">
    <property type="entry name" value="HOMEOBOX_2"/>
    <property type="match status" value="1"/>
</dbReference>
<keyword evidence="6 8" id="KW-0539">Nucleus</keyword>
<dbReference type="InterPro" id="IPR001356">
    <property type="entry name" value="HD"/>
</dbReference>
<dbReference type="SMART" id="SM00389">
    <property type="entry name" value="HOX"/>
    <property type="match status" value="1"/>
</dbReference>
<dbReference type="PANTHER" id="PTHR24326">
    <property type="entry name" value="HOMEOBOX-LEUCINE ZIPPER PROTEIN"/>
    <property type="match status" value="1"/>
</dbReference>
<dbReference type="InterPro" id="IPR045224">
    <property type="entry name" value="HDZip_class_I_plant"/>
</dbReference>
<keyword evidence="3 8" id="KW-0238">DNA-binding</keyword>
<proteinExistence type="inferred from homology"/>
<evidence type="ECO:0000256" key="9">
    <source>
        <dbReference type="RuleBase" id="RU000682"/>
    </source>
</evidence>
<keyword evidence="2 10" id="KW-0805">Transcription regulation</keyword>
<gene>
    <name evidence="12" type="ORF">IFM89_023675</name>
</gene>
<evidence type="ECO:0000256" key="3">
    <source>
        <dbReference type="ARBA" id="ARBA00023125"/>
    </source>
</evidence>
<dbReference type="PROSITE" id="PS00027">
    <property type="entry name" value="HOMEOBOX_1"/>
    <property type="match status" value="1"/>
</dbReference>
<evidence type="ECO:0000256" key="8">
    <source>
        <dbReference type="PROSITE-ProRule" id="PRU00108"/>
    </source>
</evidence>
<dbReference type="PANTHER" id="PTHR24326:SF522">
    <property type="entry name" value="HOMEOBOX-LEUCINE ZIPPER PROTEIN ATHB-52"/>
    <property type="match status" value="1"/>
</dbReference>
<dbReference type="Gene3D" id="1.10.10.60">
    <property type="entry name" value="Homeodomain-like"/>
    <property type="match status" value="1"/>
</dbReference>
<sequence length="218" mass="24777">MTKSAATGPSPDPSLLLIKANASQIVGNHTWTLNMKLPKSQNQKSIPKRYKNRLTEEQLRLLEASFNHEKKLEPERKFQLAYELGMPPKQVAIWYQNKRARWKTQNIELDYRAIQLRLESVLADRGRLQREVGRLSVELQKAHEILLSLNLTTPPLNSVSTSCEEDGSSSFPSDANCHWKNTEVLQVEDLYACLMGGEDQAMMLNNNSSLFNPSNSTH</sequence>
<dbReference type="CDD" id="cd00086">
    <property type="entry name" value="homeodomain"/>
    <property type="match status" value="1"/>
</dbReference>
<evidence type="ECO:0000259" key="11">
    <source>
        <dbReference type="PROSITE" id="PS50071"/>
    </source>
</evidence>
<comment type="similarity">
    <text evidence="7 10">Belongs to the HD-ZIP homeobox family. Class I subfamily.</text>
</comment>
<comment type="caution">
    <text evidence="12">The sequence shown here is derived from an EMBL/GenBank/DDBJ whole genome shotgun (WGS) entry which is preliminary data.</text>
</comment>
<evidence type="ECO:0000256" key="1">
    <source>
        <dbReference type="ARBA" id="ARBA00004123"/>
    </source>
</evidence>
<feature type="DNA-binding region" description="Homeobox" evidence="8">
    <location>
        <begin position="47"/>
        <end position="106"/>
    </location>
</feature>
<evidence type="ECO:0000313" key="13">
    <source>
        <dbReference type="Proteomes" id="UP000631114"/>
    </source>
</evidence>
<dbReference type="GO" id="GO:0005634">
    <property type="term" value="C:nucleus"/>
    <property type="evidence" value="ECO:0007669"/>
    <property type="project" value="UniProtKB-SubCell"/>
</dbReference>
<dbReference type="AlphaFoldDB" id="A0A835GYZ8"/>
<dbReference type="InterPro" id="IPR009057">
    <property type="entry name" value="Homeodomain-like_sf"/>
</dbReference>
<name>A0A835GYZ8_9MAGN</name>
<dbReference type="GO" id="GO:0045893">
    <property type="term" value="P:positive regulation of DNA-templated transcription"/>
    <property type="evidence" value="ECO:0007669"/>
    <property type="project" value="TreeGrafter"/>
</dbReference>
<feature type="domain" description="Homeobox" evidence="11">
    <location>
        <begin position="45"/>
        <end position="105"/>
    </location>
</feature>
<evidence type="ECO:0000256" key="5">
    <source>
        <dbReference type="ARBA" id="ARBA00023163"/>
    </source>
</evidence>
<dbReference type="Proteomes" id="UP000631114">
    <property type="component" value="Unassembled WGS sequence"/>
</dbReference>
<dbReference type="OrthoDB" id="6159439at2759"/>
<evidence type="ECO:0000256" key="10">
    <source>
        <dbReference type="RuleBase" id="RU369038"/>
    </source>
</evidence>
<evidence type="ECO:0000256" key="2">
    <source>
        <dbReference type="ARBA" id="ARBA00023015"/>
    </source>
</evidence>
<reference evidence="12 13" key="1">
    <citation type="submission" date="2020-10" db="EMBL/GenBank/DDBJ databases">
        <title>The Coptis chinensis genome and diversification of protoberbering-type alkaloids.</title>
        <authorList>
            <person name="Wang B."/>
            <person name="Shu S."/>
            <person name="Song C."/>
            <person name="Liu Y."/>
        </authorList>
    </citation>
    <scope>NUCLEOTIDE SEQUENCE [LARGE SCALE GENOMIC DNA]</scope>
    <source>
        <strain evidence="12">HL-2020</strain>
        <tissue evidence="12">Leaf</tissue>
    </source>
</reference>
<evidence type="ECO:0000256" key="7">
    <source>
        <dbReference type="ARBA" id="ARBA00025748"/>
    </source>
</evidence>
<dbReference type="GO" id="GO:0000981">
    <property type="term" value="F:DNA-binding transcription factor activity, RNA polymerase II-specific"/>
    <property type="evidence" value="ECO:0007669"/>
    <property type="project" value="UniProtKB-UniRule"/>
</dbReference>
<evidence type="ECO:0000256" key="4">
    <source>
        <dbReference type="ARBA" id="ARBA00023155"/>
    </source>
</evidence>
<organism evidence="12 13">
    <name type="scientific">Coptis chinensis</name>
    <dbReference type="NCBI Taxonomy" id="261450"/>
    <lineage>
        <taxon>Eukaryota</taxon>
        <taxon>Viridiplantae</taxon>
        <taxon>Streptophyta</taxon>
        <taxon>Embryophyta</taxon>
        <taxon>Tracheophyta</taxon>
        <taxon>Spermatophyta</taxon>
        <taxon>Magnoliopsida</taxon>
        <taxon>Ranunculales</taxon>
        <taxon>Ranunculaceae</taxon>
        <taxon>Coptidoideae</taxon>
        <taxon>Coptis</taxon>
    </lineage>
</organism>
<dbReference type="GO" id="GO:0043565">
    <property type="term" value="F:sequence-specific DNA binding"/>
    <property type="evidence" value="ECO:0007669"/>
    <property type="project" value="TreeGrafter"/>
</dbReference>
<accession>A0A835GYZ8</accession>
<dbReference type="SUPFAM" id="SSF46689">
    <property type="entry name" value="Homeodomain-like"/>
    <property type="match status" value="1"/>
</dbReference>
<dbReference type="InterPro" id="IPR017970">
    <property type="entry name" value="Homeobox_CS"/>
</dbReference>
<keyword evidence="13" id="KW-1185">Reference proteome</keyword>
<evidence type="ECO:0000256" key="6">
    <source>
        <dbReference type="ARBA" id="ARBA00023242"/>
    </source>
</evidence>